<evidence type="ECO:0000256" key="2">
    <source>
        <dbReference type="SAM" id="Phobius"/>
    </source>
</evidence>
<keyword evidence="2" id="KW-0472">Membrane</keyword>
<feature type="coiled-coil region" evidence="1">
    <location>
        <begin position="169"/>
        <end position="223"/>
    </location>
</feature>
<name>A0ABV3NV91_9ENTR</name>
<comment type="caution">
    <text evidence="3">The sequence shown here is derived from an EMBL/GenBank/DDBJ whole genome shotgun (WGS) entry which is preliminary data.</text>
</comment>
<evidence type="ECO:0000256" key="1">
    <source>
        <dbReference type="SAM" id="Coils"/>
    </source>
</evidence>
<dbReference type="EMBL" id="JBFMVT010000002">
    <property type="protein sequence ID" value="MEW7313469.1"/>
    <property type="molecule type" value="Genomic_DNA"/>
</dbReference>
<keyword evidence="2" id="KW-0812">Transmembrane</keyword>
<feature type="transmembrane region" description="Helical" evidence="2">
    <location>
        <begin position="7"/>
        <end position="29"/>
    </location>
</feature>
<proteinExistence type="predicted"/>
<evidence type="ECO:0000313" key="4">
    <source>
        <dbReference type="Proteomes" id="UP001555342"/>
    </source>
</evidence>
<gene>
    <name evidence="3" type="ORF">AB1E22_12345</name>
</gene>
<accession>A0ABV3NV91</accession>
<keyword evidence="2" id="KW-1133">Transmembrane helix</keyword>
<dbReference type="RefSeq" id="WP_116329951.1">
    <property type="nucleotide sequence ID" value="NZ_JBFMVT010000002.1"/>
</dbReference>
<protein>
    <submittedName>
        <fullName evidence="3">Uncharacterized protein</fullName>
    </submittedName>
</protein>
<reference evidence="3 4" key="1">
    <citation type="submission" date="2024-07" db="EMBL/GenBank/DDBJ databases">
        <authorList>
            <person name="Wang L."/>
        </authorList>
    </citation>
    <scope>NUCLEOTIDE SEQUENCE [LARGE SCALE GENOMIC DNA]</scope>
    <source>
        <strain evidence="3 4">WL359</strain>
    </source>
</reference>
<feature type="coiled-coil region" evidence="1">
    <location>
        <begin position="44"/>
        <end position="99"/>
    </location>
</feature>
<dbReference type="Proteomes" id="UP001555342">
    <property type="component" value="Unassembled WGS sequence"/>
</dbReference>
<keyword evidence="4" id="KW-1185">Reference proteome</keyword>
<sequence>MSKIDTWFARIANLSQLGVLILAVFGYFYTVLPVYQKSLLDEEIAKKTLEIEKKDKQIAAINKKLEERASELESLSSEINKAKDDAAQAKTNLRAMQGKYSKQYSELRVHLLSQFINLAYSQCYEKSWEIQSLTNCFIKTSESAELRELNNNDIKKLKSSISLIAPKLISSYKEQKNELDSKLKSLSLEKDSIEKECEINKTKKEYEDRFEKINIDYDCIRKKSAADNKKIELEMRFIFAKEKLMSKALEDIANRTVN</sequence>
<evidence type="ECO:0000313" key="3">
    <source>
        <dbReference type="EMBL" id="MEW7313469.1"/>
    </source>
</evidence>
<organism evidence="3 4">
    <name type="scientific">Buttiauxella gaviniae</name>
    <dbReference type="NCBI Taxonomy" id="82990"/>
    <lineage>
        <taxon>Bacteria</taxon>
        <taxon>Pseudomonadati</taxon>
        <taxon>Pseudomonadota</taxon>
        <taxon>Gammaproteobacteria</taxon>
        <taxon>Enterobacterales</taxon>
        <taxon>Enterobacteriaceae</taxon>
        <taxon>Buttiauxella</taxon>
    </lineage>
</organism>
<keyword evidence="1" id="KW-0175">Coiled coil</keyword>